<feature type="region of interest" description="Disordered" evidence="1">
    <location>
        <begin position="39"/>
        <end position="66"/>
    </location>
</feature>
<evidence type="ECO:0000313" key="2">
    <source>
        <dbReference type="EMBL" id="CAD7198511.1"/>
    </source>
</evidence>
<name>A0A7R8VHD6_TIMDO</name>
<evidence type="ECO:0000256" key="1">
    <source>
        <dbReference type="SAM" id="MobiDB-lite"/>
    </source>
</evidence>
<accession>A0A7R8VHD6</accession>
<dbReference type="EMBL" id="OA566221">
    <property type="protein sequence ID" value="CAD7198511.1"/>
    <property type="molecule type" value="Genomic_DNA"/>
</dbReference>
<gene>
    <name evidence="2" type="ORF">TDIB3V08_LOCUS4790</name>
</gene>
<sequence length="101" mass="10877">MPAGVGGSYRSLADDVYKSTTVAENKFSVLESVKKAFSFAGGPSPPARSEPLLASSEAGEPRPQVYTVQSRTPNFETPQLRKAKEFYSKAKHLARQGLSGE</sequence>
<proteinExistence type="predicted"/>
<dbReference type="AlphaFoldDB" id="A0A7R8VHD6"/>
<organism evidence="2">
    <name type="scientific">Timema douglasi</name>
    <name type="common">Walking stick</name>
    <dbReference type="NCBI Taxonomy" id="61478"/>
    <lineage>
        <taxon>Eukaryota</taxon>
        <taxon>Metazoa</taxon>
        <taxon>Ecdysozoa</taxon>
        <taxon>Arthropoda</taxon>
        <taxon>Hexapoda</taxon>
        <taxon>Insecta</taxon>
        <taxon>Pterygota</taxon>
        <taxon>Neoptera</taxon>
        <taxon>Polyneoptera</taxon>
        <taxon>Phasmatodea</taxon>
        <taxon>Timematodea</taxon>
        <taxon>Timematoidea</taxon>
        <taxon>Timematidae</taxon>
        <taxon>Timema</taxon>
    </lineage>
</organism>
<reference evidence="2" key="1">
    <citation type="submission" date="2020-11" db="EMBL/GenBank/DDBJ databases">
        <authorList>
            <person name="Tran Van P."/>
        </authorList>
    </citation>
    <scope>NUCLEOTIDE SEQUENCE</scope>
</reference>
<protein>
    <submittedName>
        <fullName evidence="2">Uncharacterized protein</fullName>
    </submittedName>
</protein>